<dbReference type="InterPro" id="IPR041551">
    <property type="entry name" value="RE_BsaWI"/>
</dbReference>
<dbReference type="EMBL" id="MHJD01000005">
    <property type="protein sequence ID" value="OGY62679.1"/>
    <property type="molecule type" value="Genomic_DNA"/>
</dbReference>
<accession>A0A1G1ZE25</accession>
<feature type="domain" description="BsaWI restriction endonuclease type 2" evidence="1">
    <location>
        <begin position="71"/>
        <end position="162"/>
    </location>
</feature>
<name>A0A1G1ZE25_9BACT</name>
<evidence type="ECO:0000313" key="3">
    <source>
        <dbReference type="Proteomes" id="UP000177801"/>
    </source>
</evidence>
<protein>
    <recommendedName>
        <fullName evidence="1">BsaWI restriction endonuclease type 2 domain-containing protein</fullName>
    </recommendedName>
</protein>
<sequence length="188" mass="21043">MPGDYETIDERQRYVQQSGRDWEDFVMEKVNSDLDATESSLKVIRGDDVPKDSTLWNKLAIPVGEPSSTQKIWGDVDLVVVDELEQPLAVISCKTSLHGRLSETLFYAKVLRDLVPGLKIVFATSDKGRQQKKTWSSEWGSADKPTKDRLLGSHYLDGVYILNDGTKLGGIIKSLDELAGDLVDWTLE</sequence>
<dbReference type="Pfam" id="PF18643">
    <property type="entry name" value="RE_BsaWI"/>
    <property type="match status" value="1"/>
</dbReference>
<organism evidence="2 3">
    <name type="scientific">Candidatus Colwellbacteria bacterium RIFCSPLOWO2_12_FULL_46_17</name>
    <dbReference type="NCBI Taxonomy" id="1797695"/>
    <lineage>
        <taxon>Bacteria</taxon>
        <taxon>Candidatus Colwelliibacteriota</taxon>
    </lineage>
</organism>
<proteinExistence type="predicted"/>
<evidence type="ECO:0000313" key="2">
    <source>
        <dbReference type="EMBL" id="OGY62679.1"/>
    </source>
</evidence>
<gene>
    <name evidence="2" type="ORF">A3G58_00740</name>
</gene>
<evidence type="ECO:0000259" key="1">
    <source>
        <dbReference type="Pfam" id="PF18643"/>
    </source>
</evidence>
<reference evidence="2 3" key="1">
    <citation type="journal article" date="2016" name="Nat. Commun.">
        <title>Thousands of microbial genomes shed light on interconnected biogeochemical processes in an aquifer system.</title>
        <authorList>
            <person name="Anantharaman K."/>
            <person name="Brown C.T."/>
            <person name="Hug L.A."/>
            <person name="Sharon I."/>
            <person name="Castelle C.J."/>
            <person name="Probst A.J."/>
            <person name="Thomas B.C."/>
            <person name="Singh A."/>
            <person name="Wilkins M.J."/>
            <person name="Karaoz U."/>
            <person name="Brodie E.L."/>
            <person name="Williams K.H."/>
            <person name="Hubbard S.S."/>
            <person name="Banfield J.F."/>
        </authorList>
    </citation>
    <scope>NUCLEOTIDE SEQUENCE [LARGE SCALE GENOMIC DNA]</scope>
</reference>
<dbReference type="AlphaFoldDB" id="A0A1G1ZE25"/>
<dbReference type="Proteomes" id="UP000177801">
    <property type="component" value="Unassembled WGS sequence"/>
</dbReference>
<comment type="caution">
    <text evidence="2">The sequence shown here is derived from an EMBL/GenBank/DDBJ whole genome shotgun (WGS) entry which is preliminary data.</text>
</comment>